<dbReference type="PROSITE" id="PS00195">
    <property type="entry name" value="GLUTAREDOXIN_1"/>
    <property type="match status" value="1"/>
</dbReference>
<dbReference type="SUPFAM" id="SSF52172">
    <property type="entry name" value="CheY-like"/>
    <property type="match status" value="1"/>
</dbReference>
<dbReference type="Pfam" id="PF02518">
    <property type="entry name" value="HATPase_c"/>
    <property type="match status" value="1"/>
</dbReference>
<dbReference type="Gene3D" id="3.40.50.2300">
    <property type="match status" value="1"/>
</dbReference>
<evidence type="ECO:0000256" key="6">
    <source>
        <dbReference type="SAM" id="SignalP"/>
    </source>
</evidence>
<evidence type="ECO:0000256" key="1">
    <source>
        <dbReference type="ARBA" id="ARBA00000085"/>
    </source>
</evidence>
<name>A0A0S6WA39_VECG1</name>
<evidence type="ECO:0000256" key="2">
    <source>
        <dbReference type="ARBA" id="ARBA00012438"/>
    </source>
</evidence>
<dbReference type="InterPro" id="IPR011767">
    <property type="entry name" value="GLR_AS"/>
</dbReference>
<evidence type="ECO:0000313" key="8">
    <source>
        <dbReference type="EMBL" id="GAK55098.1"/>
    </source>
</evidence>
<dbReference type="EC" id="2.7.13.3" evidence="2"/>
<dbReference type="eggNOG" id="COG0745">
    <property type="taxonomic scope" value="Bacteria"/>
</dbReference>
<dbReference type="PANTHER" id="PTHR45339:SF1">
    <property type="entry name" value="HYBRID SIGNAL TRANSDUCTION HISTIDINE KINASE J"/>
    <property type="match status" value="1"/>
</dbReference>
<dbReference type="InterPro" id="IPR011006">
    <property type="entry name" value="CheY-like_superfamily"/>
</dbReference>
<dbReference type="CDD" id="cd17546">
    <property type="entry name" value="REC_hyHK_CKI1_RcsC-like"/>
    <property type="match status" value="1"/>
</dbReference>
<dbReference type="Gene3D" id="3.30.565.10">
    <property type="entry name" value="Histidine kinase-like ATPase, C-terminal domain"/>
    <property type="match status" value="1"/>
</dbReference>
<keyword evidence="6" id="KW-0732">Signal</keyword>
<feature type="chain" id="PRO_5006631660" description="histidine kinase" evidence="6">
    <location>
        <begin position="23"/>
        <end position="341"/>
    </location>
</feature>
<proteinExistence type="predicted"/>
<evidence type="ECO:0000256" key="3">
    <source>
        <dbReference type="ARBA" id="ARBA00022553"/>
    </source>
</evidence>
<dbReference type="GO" id="GO:0004673">
    <property type="term" value="F:protein histidine kinase activity"/>
    <property type="evidence" value="ECO:0007669"/>
    <property type="project" value="UniProtKB-EC"/>
</dbReference>
<dbReference type="SUPFAM" id="SSF55874">
    <property type="entry name" value="ATPase domain of HSP90 chaperone/DNA topoisomerase II/histidine kinase"/>
    <property type="match status" value="1"/>
</dbReference>
<protein>
    <recommendedName>
        <fullName evidence="2">histidine kinase</fullName>
        <ecNumber evidence="2">2.7.13.3</ecNumber>
    </recommendedName>
</protein>
<keyword evidence="8" id="KW-0418">Kinase</keyword>
<gene>
    <name evidence="8" type="ORF">U27_01929</name>
</gene>
<sequence length="341" mass="38648">MNIIWRCFFIFMFARCPFCAYAQILFLLKDAQDRYVLGNFLEYLEDPTDDWTIADVVSSAHTERQAQEGTGLGLTISRKFVQLMGGDLRVRSEIGVGSPFSFHITGKRMEQAASVRRRSSTLMRPVSLEPGQPRYRILIADDSLDNRKLLVTLLAPFDFEIREAANGQEAIDVWRDWQPHLIWMDLRMPVLDGNQATRQIKATPQSKQTKVIVLSASVIDDDRLAVMAAGCDDFLGKPFREAEVFALLEQHLGLRCVYAEKQPEQVIPEEVMTPDALTAAIAALPPDFSAAFLQATRQCNLTLMLHLIAQLRPEHKAVVDTLTKLAENFEYKRLLTLFEDV</sequence>
<organism evidence="8 9">
    <name type="scientific">Vecturithrix granuli</name>
    <dbReference type="NCBI Taxonomy" id="1499967"/>
    <lineage>
        <taxon>Bacteria</taxon>
        <taxon>Candidatus Moduliflexota</taxon>
        <taxon>Candidatus Vecturitrichia</taxon>
        <taxon>Candidatus Vecturitrichales</taxon>
        <taxon>Candidatus Vecturitrichaceae</taxon>
        <taxon>Candidatus Vecturithrix</taxon>
    </lineage>
</organism>
<accession>A0A0S6WA39</accession>
<dbReference type="HOGENOM" id="CLU_812948_0_0_0"/>
<dbReference type="SMART" id="SM00448">
    <property type="entry name" value="REC"/>
    <property type="match status" value="1"/>
</dbReference>
<dbReference type="AlphaFoldDB" id="A0A0S6WA39"/>
<dbReference type="InterPro" id="IPR001789">
    <property type="entry name" value="Sig_transdc_resp-reg_receiver"/>
</dbReference>
<keyword evidence="8" id="KW-0808">Transferase</keyword>
<dbReference type="Pfam" id="PF00072">
    <property type="entry name" value="Response_reg"/>
    <property type="match status" value="1"/>
</dbReference>
<dbReference type="PANTHER" id="PTHR45339">
    <property type="entry name" value="HYBRID SIGNAL TRANSDUCTION HISTIDINE KINASE J"/>
    <property type="match status" value="1"/>
</dbReference>
<keyword evidence="3 5" id="KW-0597">Phosphoprotein</keyword>
<evidence type="ECO:0000256" key="4">
    <source>
        <dbReference type="ARBA" id="ARBA00023012"/>
    </source>
</evidence>
<comment type="catalytic activity">
    <reaction evidence="1">
        <text>ATP + protein L-histidine = ADP + protein N-phospho-L-histidine.</text>
        <dbReference type="EC" id="2.7.13.3"/>
    </reaction>
</comment>
<evidence type="ECO:0000259" key="7">
    <source>
        <dbReference type="PROSITE" id="PS50110"/>
    </source>
</evidence>
<dbReference type="GO" id="GO:0000160">
    <property type="term" value="P:phosphorelay signal transduction system"/>
    <property type="evidence" value="ECO:0007669"/>
    <property type="project" value="UniProtKB-KW"/>
</dbReference>
<dbReference type="InterPro" id="IPR036890">
    <property type="entry name" value="HATPase_C_sf"/>
</dbReference>
<dbReference type="STRING" id="1499967.U27_01929"/>
<dbReference type="PROSITE" id="PS50110">
    <property type="entry name" value="RESPONSE_REGULATORY"/>
    <property type="match status" value="1"/>
</dbReference>
<dbReference type="EMBL" id="DF820463">
    <property type="protein sequence ID" value="GAK55098.1"/>
    <property type="molecule type" value="Genomic_DNA"/>
</dbReference>
<dbReference type="Proteomes" id="UP000030661">
    <property type="component" value="Unassembled WGS sequence"/>
</dbReference>
<keyword evidence="4" id="KW-0902">Two-component regulatory system</keyword>
<feature type="domain" description="Response regulatory" evidence="7">
    <location>
        <begin position="136"/>
        <end position="252"/>
    </location>
</feature>
<dbReference type="InterPro" id="IPR003594">
    <property type="entry name" value="HATPase_dom"/>
</dbReference>
<keyword evidence="9" id="KW-1185">Reference proteome</keyword>
<dbReference type="PRINTS" id="PR00344">
    <property type="entry name" value="BCTRLSENSOR"/>
</dbReference>
<reference evidence="8 9" key="1">
    <citation type="journal article" date="2015" name="PeerJ">
        <title>First genomic representation of candidate bacterial phylum KSB3 points to enhanced environmental sensing as a trigger of wastewater bulking.</title>
        <authorList>
            <person name="Sekiguchi Y."/>
            <person name="Ohashi A."/>
            <person name="Parks D.H."/>
            <person name="Yamauchi T."/>
            <person name="Tyson G.W."/>
            <person name="Hugenholtz P."/>
        </authorList>
    </citation>
    <scope>NUCLEOTIDE SEQUENCE [LARGE SCALE GENOMIC DNA]</scope>
</reference>
<dbReference type="InterPro" id="IPR004358">
    <property type="entry name" value="Sig_transdc_His_kin-like_C"/>
</dbReference>
<evidence type="ECO:0000313" key="9">
    <source>
        <dbReference type="Proteomes" id="UP000030661"/>
    </source>
</evidence>
<feature type="modified residue" description="4-aspartylphosphate" evidence="5">
    <location>
        <position position="185"/>
    </location>
</feature>
<evidence type="ECO:0000256" key="5">
    <source>
        <dbReference type="PROSITE-ProRule" id="PRU00169"/>
    </source>
</evidence>
<feature type="signal peptide" evidence="6">
    <location>
        <begin position="1"/>
        <end position="22"/>
    </location>
</feature>